<reference evidence="1" key="1">
    <citation type="submission" date="2013-12" db="EMBL/GenBank/DDBJ databases">
        <title>A Varibaculum cambriense genome reconstructed from a premature infant gut community with otherwise low bacterial novelty that shifts toward anaerobic metabolism during the third week of life.</title>
        <authorList>
            <person name="Brown C.T."/>
            <person name="Sharon I."/>
            <person name="Thomas B.C."/>
            <person name="Castelle C.J."/>
            <person name="Morowitz M.J."/>
            <person name="Banfield J.F."/>
        </authorList>
    </citation>
    <scope>NUCLEOTIDE SEQUENCE</scope>
</reference>
<evidence type="ECO:0000313" key="1">
    <source>
        <dbReference type="EMBL" id="ETJ32920.1"/>
    </source>
</evidence>
<organism evidence="1">
    <name type="scientific">human gut metagenome</name>
    <dbReference type="NCBI Taxonomy" id="408170"/>
    <lineage>
        <taxon>unclassified sequences</taxon>
        <taxon>metagenomes</taxon>
        <taxon>organismal metagenomes</taxon>
    </lineage>
</organism>
<dbReference type="AlphaFoldDB" id="W1XTW3"/>
<protein>
    <submittedName>
        <fullName evidence="1">Uncharacterized protein</fullName>
    </submittedName>
</protein>
<feature type="non-terminal residue" evidence="1">
    <location>
        <position position="48"/>
    </location>
</feature>
<proteinExistence type="predicted"/>
<name>W1XTW3_9ZZZZ</name>
<accession>W1XTW3</accession>
<gene>
    <name evidence="1" type="ORF">Q604_UNBC12640G0002</name>
</gene>
<sequence length="48" mass="5224">MDYISLLQSEMRPAFGCTEPIALAYAAAKAVSVLDEFPNHIHARCSAN</sequence>
<dbReference type="EMBL" id="AZMM01012640">
    <property type="protein sequence ID" value="ETJ32920.1"/>
    <property type="molecule type" value="Genomic_DNA"/>
</dbReference>
<comment type="caution">
    <text evidence="1">The sequence shown here is derived from an EMBL/GenBank/DDBJ whole genome shotgun (WGS) entry which is preliminary data.</text>
</comment>